<dbReference type="GO" id="GO:0051959">
    <property type="term" value="F:dynein light intermediate chain binding"/>
    <property type="evidence" value="ECO:0007669"/>
    <property type="project" value="InterPro"/>
</dbReference>
<comment type="subcellular location">
    <subcellularLocation>
        <location evidence="1">Cytoplasm</location>
        <location evidence="1">Cytoskeleton</location>
        <location evidence="1">Cilium axoneme</location>
    </subcellularLocation>
</comment>
<keyword evidence="4" id="KW-0493">Microtubule</keyword>
<keyword evidence="18" id="KW-1185">Reference proteome</keyword>
<feature type="domain" description="Dynein heavy chain hydrolytic ATP-binding dynein motor region" evidence="16">
    <location>
        <begin position="1887"/>
        <end position="2028"/>
    </location>
</feature>
<evidence type="ECO:0000256" key="8">
    <source>
        <dbReference type="ARBA" id="ARBA00023017"/>
    </source>
</evidence>
<protein>
    <submittedName>
        <fullName evidence="17">Dynein heavy chain 5, axonemal</fullName>
    </submittedName>
</protein>
<dbReference type="Gene3D" id="1.10.287.2620">
    <property type="match status" value="1"/>
</dbReference>
<reference evidence="17 18" key="1">
    <citation type="submission" date="2021-06" db="EMBL/GenBank/DDBJ databases">
        <title>Caerostris darwini draft genome.</title>
        <authorList>
            <person name="Kono N."/>
            <person name="Arakawa K."/>
        </authorList>
    </citation>
    <scope>NUCLEOTIDE SEQUENCE [LARGE SCALE GENOMIC DNA]</scope>
</reference>
<keyword evidence="6" id="KW-0547">Nucleotide-binding</keyword>
<dbReference type="InterPro" id="IPR042222">
    <property type="entry name" value="Dynein_2_N"/>
</dbReference>
<dbReference type="PANTHER" id="PTHR46532:SF4">
    <property type="entry name" value="AAA+ ATPASE DOMAIN-CONTAINING PROTEIN"/>
    <property type="match status" value="1"/>
</dbReference>
<dbReference type="InterPro" id="IPR013602">
    <property type="entry name" value="Dynein_heavy_linker"/>
</dbReference>
<sequence length="2045" mass="236317">MNFEGRWPFKTNGVSWGTVHNLSKAKGKFLNVGDHYLKTLKKKSKNYDAESVHVDSRYDYMLSLISLGSGLSKDDLSEENAQQKKVDLANSFFTDTKIRRLLFLSADSVAEATSRSNPNAVVLHVDGSFVLRGLCSLFIKEVSNEPLPQNVINMNVLFCLLNGSPNFVFGSLYQTFKFVFLPRLKKMWREGSIHFESCLPAAYDNLLYSLEAIADSFKVAHLGITRGLTLRRSSVALAEATAALDSMPSQETTKEAENLINIWKDQIEQLLTESSYLRKESELHGPRTELEYWKCRRDSFGFLVYQFQQQQNKMILQRPLESSPELQASWMVLDNRVRSSWREAKECTDFLECLERYCQPLYSCNPEVISKSLPGLIRTLFTINTVSHYYNSTERMTAVLTKITNQMINSCKKYLSCDGAKTVWDQPEEIVKKKISSCIKLNEDYQSCFQRVKDETEVPQTRDFHFCEVFVFGKFDAFCNRLKKLLRLFECVQIHDSIISYQQEVLDELPYSLEDSVNRMKSKDYDFLDHKDLHFDEDFAEVMKVFEEIQKSITNAFDEEFGSIKSTILSLKFLDKLGLLHLPGANMNEKYFQVLREYKRELDDIRLLFRKLKQEPPLPRNYSPIAGKINWCRQLRNRIEEPLKILKDRCGVLDSDLGKKVLYKYKTLHAMLVKYETEAHRHWCQEISLMSQCLLANIIDEDVDTQEMVLNNNEQLFVLIREADLMSQMSLEVPPVAKTALYQQKKLKQHKNCLEKLLKRHKELRNLSREELIPLLEIHLEILDNVLKPGMTTITWSSLNIDSFLEKYSECVAHIESLFDRLCKILNHRVDETLSQVAEVELCPVAPENPVTIQAFSTILSASAAEGADFLEKRSLAVEDAVQEVIEVFVKESSFNEEEEKSKQQKRKITDVSVGLQHQCSKKLLESVITSICDSLEVLLHSTSYNEKISFEENSMKNPWFKAEVHLKDKKLVMVPSIDDIQEVINKAAMDIISASRQIIQWQYKEPGRDDEKTGKEAGLYKSASKSDCSTAGLTLYRQELDNYLELFSKYEHLWQNIRNEEIQTFVSEKRELIDFEDKIKYYLQVKTYIEKESNETTLGCIKLSLSPVNKLLKTETWKWCDAFGTACRSKYKSEMQRCSQEVKGFTQRLNQPFSTTEEIKELISVLEEIREKEVDIESSITPVEECFSMLSTYKLVPNKEDLDNIENLRYLWEQTQKQSTETQNSLLDMKTQFQAQLTDNISSFTNEFEKFQRDYQEKGPLVVGLSAMEASNRLAEYQNRFDGLWQKYMSYTDGAILFGYKCKEFPRLHYIRKELGMMQKLYKLYNDVLDKVNGYQDILWNNVDIDKITNELIEFQNRCRKLPKGLKEWPAFTQLKKTIDDFNELCPLLDLMTNKAMKSRHWTRLIELTGQEFDISCPHFCLKDILKAPLLKHKEDIEDICISALKERDIEGKLKQVTSEWSNQNLTFAAFKNRGELLLRGDTTAEIISLLEDSLMILGSLQSNRYNAPFKTQIHKWVQDLSNTNECLERWLFTQNMWVYLEAVFVGGDIAKQLPKEAKRFNTIDKSWVKIMMRAHEKSNVVECCVGDDTLKQLLPYLQEQLEICQKSLAGYLEKKRLMFPRFFFVSDPALLEILGQASDSHSIQSHLLSIFDNTKSLIFDDKDYNRILAIVSSEGESITLNKPVKAEGNVESWLMNLLKMSHQSLHTVIRKAALSTTRPEVHSHGISQEHPAQADFTLGLINNEKTNKDSLTPYIPQAKSSSTGVRRYEWSVGLLCLQIIWTRESEVALAYSTQDKKVMQQTNELFLELLNTLIEETTKDLGVVERTKFETLITVHVHQRDIFNDLCRFGIKSAKDFEWMKQFRFYFEADDDQTVIGITDVKFTYQNEFLGCSERLVITPLTDRCYITLAQALQMHLGGAPTGPAGTGKTETTKDMGKMLGKYVVVFNCSDQMDYKGLGRIYKGLAQSGSWGCFDEFNRIELPVLSVAAQQISIVLSCKKERKETFVFSDGDLIRMNPEFGIFLTMVRFHLASSYKSNPISVK</sequence>
<evidence type="ECO:0000256" key="2">
    <source>
        <dbReference type="ARBA" id="ARBA00008887"/>
    </source>
</evidence>
<evidence type="ECO:0000256" key="4">
    <source>
        <dbReference type="ARBA" id="ARBA00022701"/>
    </source>
</evidence>
<evidence type="ECO:0000256" key="11">
    <source>
        <dbReference type="ARBA" id="ARBA00023175"/>
    </source>
</evidence>
<proteinExistence type="inferred from homology"/>
<keyword evidence="5" id="KW-0677">Repeat</keyword>
<dbReference type="FunFam" id="3.20.180.20:FF:000001">
    <property type="entry name" value="Dynein axonemal heavy chain 5"/>
    <property type="match status" value="1"/>
</dbReference>
<dbReference type="PANTHER" id="PTHR46532">
    <property type="entry name" value="MALE FERTILITY FACTOR KL5"/>
    <property type="match status" value="1"/>
</dbReference>
<dbReference type="Gene3D" id="1.20.58.1120">
    <property type="match status" value="1"/>
</dbReference>
<dbReference type="Pfam" id="PF08393">
    <property type="entry name" value="DHC_N2"/>
    <property type="match status" value="1"/>
</dbReference>
<name>A0AAV4Q502_9ARAC</name>
<gene>
    <name evidence="17" type="primary">DNAH5</name>
    <name evidence="17" type="ORF">CDAR_88341</name>
</gene>
<dbReference type="InterPro" id="IPR042228">
    <property type="entry name" value="Dynein_linker_3"/>
</dbReference>
<comment type="similarity">
    <text evidence="2">Belongs to the dynein heavy chain family.</text>
</comment>
<evidence type="ECO:0000256" key="13">
    <source>
        <dbReference type="ARBA" id="ARBA00023273"/>
    </source>
</evidence>
<keyword evidence="8" id="KW-0243">Dynein</keyword>
<evidence type="ECO:0000256" key="3">
    <source>
        <dbReference type="ARBA" id="ARBA00022490"/>
    </source>
</evidence>
<evidence type="ECO:0000256" key="10">
    <source>
        <dbReference type="ARBA" id="ARBA00023069"/>
    </source>
</evidence>
<dbReference type="GO" id="GO:0005858">
    <property type="term" value="C:axonemal dynein complex"/>
    <property type="evidence" value="ECO:0007669"/>
    <property type="project" value="TreeGrafter"/>
</dbReference>
<evidence type="ECO:0000256" key="12">
    <source>
        <dbReference type="ARBA" id="ARBA00023212"/>
    </source>
</evidence>
<keyword evidence="11" id="KW-0505">Motor protein</keyword>
<evidence type="ECO:0000259" key="14">
    <source>
        <dbReference type="Pfam" id="PF08385"/>
    </source>
</evidence>
<keyword evidence="10" id="KW-0969">Cilium</keyword>
<accession>A0AAV4Q502</accession>
<evidence type="ECO:0000259" key="15">
    <source>
        <dbReference type="Pfam" id="PF08393"/>
    </source>
</evidence>
<keyword evidence="12" id="KW-0206">Cytoskeleton</keyword>
<dbReference type="InterPro" id="IPR013594">
    <property type="entry name" value="Dynein_heavy_tail"/>
</dbReference>
<evidence type="ECO:0000256" key="7">
    <source>
        <dbReference type="ARBA" id="ARBA00022840"/>
    </source>
</evidence>
<dbReference type="GO" id="GO:0005524">
    <property type="term" value="F:ATP binding"/>
    <property type="evidence" value="ECO:0007669"/>
    <property type="project" value="UniProtKB-KW"/>
</dbReference>
<dbReference type="InterPro" id="IPR026983">
    <property type="entry name" value="DHC"/>
</dbReference>
<dbReference type="FunFam" id="3.40.50.300:FF:000063">
    <property type="entry name" value="dynein heavy chain 6, axonemal"/>
    <property type="match status" value="1"/>
</dbReference>
<dbReference type="Gene3D" id="3.20.180.20">
    <property type="entry name" value="Dynein heavy chain, N-terminal domain 2"/>
    <property type="match status" value="1"/>
</dbReference>
<evidence type="ECO:0000256" key="1">
    <source>
        <dbReference type="ARBA" id="ARBA00004430"/>
    </source>
</evidence>
<evidence type="ECO:0000256" key="6">
    <source>
        <dbReference type="ARBA" id="ARBA00022741"/>
    </source>
</evidence>
<keyword evidence="3" id="KW-0963">Cytoplasm</keyword>
<dbReference type="Proteomes" id="UP001054837">
    <property type="component" value="Unassembled WGS sequence"/>
</dbReference>
<dbReference type="GO" id="GO:0005874">
    <property type="term" value="C:microtubule"/>
    <property type="evidence" value="ECO:0007669"/>
    <property type="project" value="UniProtKB-KW"/>
</dbReference>
<dbReference type="FunFam" id="1.20.140.100:FF:000003">
    <property type="entry name" value="Dynein, axonemal, heavy chain 5"/>
    <property type="match status" value="1"/>
</dbReference>
<dbReference type="Gene3D" id="3.40.50.300">
    <property type="entry name" value="P-loop containing nucleotide triphosphate hydrolases"/>
    <property type="match status" value="1"/>
</dbReference>
<organism evidence="17 18">
    <name type="scientific">Caerostris darwini</name>
    <dbReference type="NCBI Taxonomy" id="1538125"/>
    <lineage>
        <taxon>Eukaryota</taxon>
        <taxon>Metazoa</taxon>
        <taxon>Ecdysozoa</taxon>
        <taxon>Arthropoda</taxon>
        <taxon>Chelicerata</taxon>
        <taxon>Arachnida</taxon>
        <taxon>Araneae</taxon>
        <taxon>Araneomorphae</taxon>
        <taxon>Entelegynae</taxon>
        <taxon>Araneoidea</taxon>
        <taxon>Araneidae</taxon>
        <taxon>Caerostris</taxon>
    </lineage>
</organism>
<dbReference type="EMBL" id="BPLQ01003773">
    <property type="protein sequence ID" value="GIY03095.1"/>
    <property type="molecule type" value="Genomic_DNA"/>
</dbReference>
<evidence type="ECO:0000259" key="16">
    <source>
        <dbReference type="Pfam" id="PF12774"/>
    </source>
</evidence>
<keyword evidence="13" id="KW-0966">Cell projection</keyword>
<dbReference type="InterPro" id="IPR035699">
    <property type="entry name" value="AAA_6"/>
</dbReference>
<dbReference type="SUPFAM" id="SSF52540">
    <property type="entry name" value="P-loop containing nucleoside triphosphate hydrolases"/>
    <property type="match status" value="1"/>
</dbReference>
<feature type="domain" description="Dynein heavy chain linker" evidence="15">
    <location>
        <begin position="1310"/>
        <end position="1714"/>
    </location>
</feature>
<dbReference type="Pfam" id="PF12774">
    <property type="entry name" value="AAA_6"/>
    <property type="match status" value="1"/>
</dbReference>
<dbReference type="InterPro" id="IPR027417">
    <property type="entry name" value="P-loop_NTPase"/>
</dbReference>
<dbReference type="Gene3D" id="1.20.140.100">
    <property type="entry name" value="Dynein heavy chain, N-terminal domain 2"/>
    <property type="match status" value="1"/>
</dbReference>
<evidence type="ECO:0000313" key="17">
    <source>
        <dbReference type="EMBL" id="GIY03095.1"/>
    </source>
</evidence>
<evidence type="ECO:0000313" key="18">
    <source>
        <dbReference type="Proteomes" id="UP001054837"/>
    </source>
</evidence>
<feature type="domain" description="Dynein heavy chain tail" evidence="14">
    <location>
        <begin position="256"/>
        <end position="804"/>
    </location>
</feature>
<comment type="caution">
    <text evidence="17">The sequence shown here is derived from an EMBL/GenBank/DDBJ whole genome shotgun (WGS) entry which is preliminary data.</text>
</comment>
<evidence type="ECO:0000256" key="5">
    <source>
        <dbReference type="ARBA" id="ARBA00022737"/>
    </source>
</evidence>
<dbReference type="Pfam" id="PF08385">
    <property type="entry name" value="DHC_N1"/>
    <property type="match status" value="1"/>
</dbReference>
<dbReference type="FunFam" id="1.20.58.1120:FF:000004">
    <property type="entry name" value="Dynein axonemal heavy chain 5"/>
    <property type="match status" value="1"/>
</dbReference>
<evidence type="ECO:0000256" key="9">
    <source>
        <dbReference type="ARBA" id="ARBA00023054"/>
    </source>
</evidence>
<dbReference type="GO" id="GO:0007018">
    <property type="term" value="P:microtubule-based movement"/>
    <property type="evidence" value="ECO:0007669"/>
    <property type="project" value="InterPro"/>
</dbReference>
<dbReference type="FunFam" id="1.10.287.2620:FF:000003">
    <property type="entry name" value="Dynein, axonemal, heavy chain 5"/>
    <property type="match status" value="1"/>
</dbReference>
<keyword evidence="9" id="KW-0175">Coiled coil</keyword>
<keyword evidence="7" id="KW-0067">ATP-binding</keyword>
<dbReference type="GO" id="GO:0045505">
    <property type="term" value="F:dynein intermediate chain binding"/>
    <property type="evidence" value="ECO:0007669"/>
    <property type="project" value="InterPro"/>
</dbReference>